<comment type="caution">
    <text evidence="1">The sequence shown here is derived from an EMBL/GenBank/DDBJ whole genome shotgun (WGS) entry which is preliminary data.</text>
</comment>
<dbReference type="InterPro" id="IPR006311">
    <property type="entry name" value="TAT_signal"/>
</dbReference>
<dbReference type="Pfam" id="PF07586">
    <property type="entry name" value="HXXSHH"/>
    <property type="match status" value="1"/>
</dbReference>
<dbReference type="EMBL" id="JAHGAW010000012">
    <property type="protein sequence ID" value="MBT2188798.1"/>
    <property type="molecule type" value="Genomic_DNA"/>
</dbReference>
<dbReference type="InterPro" id="IPR011447">
    <property type="entry name" value="DUF1552"/>
</dbReference>
<protein>
    <submittedName>
        <fullName evidence="1">DUF1552 domain-containing protein</fullName>
    </submittedName>
</protein>
<accession>A0A9X1DFC1</accession>
<sequence length="442" mass="48335">MHYITKKHLSRRTLLRGMGDVALALPFLESMLPAAIGQSSPKRRTRLGFYYVPHGAVMDKWMPATDGANFAMSPTLRSLEPYRQWLNVVSDMALPLAYTEDASAAANHSSSCASYLSGAAMHKNENRLGVTVDQVAVRQIGQDTPLPSLELGLEGSSSTCGEGWSCAYRDSLAWWDEHTPLPIERNPQAVFERLFGDGKDANARAASRQQAASILDGVVGEASALQRSLPASDKQRLDQYLTDVREVERRVALADQQAAGDLELPPTPVGIPSDFEDHIKMMFDLQVLAWQTEMTRISTFMLAVENSNAIYPKSGVREAFHPLSHHSNIQANKDKLAQLNAYHVSMFAYLLEKMRTTPDGDGTLLDNSMLMWGSGMADSNVHNHDPVPLIVVGGGSGAIRGNRHIRTGPGRKTPVSNLLLAMLQKANINVDKFGDSTGVVDL</sequence>
<reference evidence="1" key="1">
    <citation type="submission" date="2021-05" db="EMBL/GenBank/DDBJ databases">
        <title>Genome of Sphingobium sp. strain.</title>
        <authorList>
            <person name="Fan R."/>
        </authorList>
    </citation>
    <scope>NUCLEOTIDE SEQUENCE</scope>
    <source>
        <strain evidence="1">H33</strain>
    </source>
</reference>
<gene>
    <name evidence="1" type="ORF">KK488_17740</name>
</gene>
<evidence type="ECO:0000313" key="1">
    <source>
        <dbReference type="EMBL" id="MBT2188798.1"/>
    </source>
</evidence>
<dbReference type="AlphaFoldDB" id="A0A9X1DFC1"/>
<evidence type="ECO:0000313" key="2">
    <source>
        <dbReference type="Proteomes" id="UP001138757"/>
    </source>
</evidence>
<dbReference type="Proteomes" id="UP001138757">
    <property type="component" value="Unassembled WGS sequence"/>
</dbReference>
<dbReference type="PROSITE" id="PS51318">
    <property type="entry name" value="TAT"/>
    <property type="match status" value="1"/>
</dbReference>
<name>A0A9X1DFC1_9SPHN</name>
<dbReference type="RefSeq" id="WP_214625042.1">
    <property type="nucleotide sequence ID" value="NZ_JAHGAW010000012.1"/>
</dbReference>
<proteinExistence type="predicted"/>
<organism evidence="1 2">
    <name type="scientific">Sphingobium nicotianae</name>
    <dbReference type="NCBI Taxonomy" id="2782607"/>
    <lineage>
        <taxon>Bacteria</taxon>
        <taxon>Pseudomonadati</taxon>
        <taxon>Pseudomonadota</taxon>
        <taxon>Alphaproteobacteria</taxon>
        <taxon>Sphingomonadales</taxon>
        <taxon>Sphingomonadaceae</taxon>
        <taxon>Sphingobium</taxon>
    </lineage>
</organism>
<keyword evidence="2" id="KW-1185">Reference proteome</keyword>